<dbReference type="OrthoDB" id="9767366at2"/>
<evidence type="ECO:0000313" key="2">
    <source>
        <dbReference type="EMBL" id="SER73330.1"/>
    </source>
</evidence>
<dbReference type="InterPro" id="IPR011059">
    <property type="entry name" value="Metal-dep_hydrolase_composite"/>
</dbReference>
<dbReference type="RefSeq" id="WP_092650950.1">
    <property type="nucleotide sequence ID" value="NZ_FOHA01000004.1"/>
</dbReference>
<sequence>MKLWKNGLFYTMEQAGKTVEAVLSDKGMIVATGAVEMLRAKWSAQIQEEIDLKGQVAFPGFVDSHLHILWYGQALSRLNLSQVKSKKEALTLIEQRVKELAPEEWLFVEGYNENMWTDEQTLFTKEDLDGVSFGHPVIVRRIDYHCVTINTAYIEAIGLKDQQVFAGGGEIVLTAEGLLTGILKDEATNLAIDAFPMPTQKELESLIQLAIKDLWSKGLTGGHSEDLHYFNGFIGTLAAYRSAIDQEKTPFRAHLLIHHEELAAYSASGEKFVDGDPFVELGAMKIFYDGTVGSRTALMTQPYADNPANYGLQIHADASFEAMVINARKAGLPIAVHILGDAAFEKVLTMVQKYPPKAGQRDRMIHTPWLTDALIEQAKGLPLMFDIQPQFMSSDLPWALDILGEHYPQRAFAWKSLLEAGLLLAGGSDAPIEIPNPFYGIYSAVTRKADADQQAYFKEQALSVYEAISLYTIGSSVADYKETTRGKIAPGFICDLTVVKEDPFRIPVEQLKDTKVAMTVVNEQIVFEQR</sequence>
<dbReference type="SUPFAM" id="SSF51556">
    <property type="entry name" value="Metallo-dependent hydrolases"/>
    <property type="match status" value="1"/>
</dbReference>
<dbReference type="EMBL" id="FOHA01000004">
    <property type="protein sequence ID" value="SER73330.1"/>
    <property type="molecule type" value="Genomic_DNA"/>
</dbReference>
<dbReference type="PANTHER" id="PTHR22642:SF2">
    <property type="entry name" value="PROTEIN LONG AFTER FAR-RED 3"/>
    <property type="match status" value="1"/>
</dbReference>
<evidence type="ECO:0000259" key="1">
    <source>
        <dbReference type="Pfam" id="PF07969"/>
    </source>
</evidence>
<keyword evidence="3" id="KW-1185">Reference proteome</keyword>
<dbReference type="PANTHER" id="PTHR22642">
    <property type="entry name" value="IMIDAZOLONEPROPIONASE"/>
    <property type="match status" value="1"/>
</dbReference>
<dbReference type="InterPro" id="IPR013108">
    <property type="entry name" value="Amidohydro_3"/>
</dbReference>
<dbReference type="Proteomes" id="UP000198948">
    <property type="component" value="Unassembled WGS sequence"/>
</dbReference>
<dbReference type="Gene3D" id="3.20.20.140">
    <property type="entry name" value="Metal-dependent hydrolases"/>
    <property type="match status" value="1"/>
</dbReference>
<dbReference type="AlphaFoldDB" id="A0A1H9RKP7"/>
<gene>
    <name evidence="2" type="ORF">SAMN04488559_104126</name>
</gene>
<protein>
    <recommendedName>
        <fullName evidence="1">Amidohydrolase 3 domain-containing protein</fullName>
    </recommendedName>
</protein>
<dbReference type="InterPro" id="IPR033932">
    <property type="entry name" value="YtcJ-like"/>
</dbReference>
<dbReference type="CDD" id="cd01300">
    <property type="entry name" value="YtcJ_like"/>
    <property type="match status" value="1"/>
</dbReference>
<dbReference type="Gene3D" id="3.10.310.70">
    <property type="match status" value="1"/>
</dbReference>
<reference evidence="2 3" key="1">
    <citation type="submission" date="2016-10" db="EMBL/GenBank/DDBJ databases">
        <authorList>
            <person name="de Groot N.N."/>
        </authorList>
    </citation>
    <scope>NUCLEOTIDE SEQUENCE [LARGE SCALE GENOMIC DNA]</scope>
    <source>
        <strain evidence="2 3">DSM 13760</strain>
    </source>
</reference>
<dbReference type="Gene3D" id="2.30.40.10">
    <property type="entry name" value="Urease, subunit C, domain 1"/>
    <property type="match status" value="1"/>
</dbReference>
<organism evidence="2 3">
    <name type="scientific">Isobaculum melis</name>
    <dbReference type="NCBI Taxonomy" id="142588"/>
    <lineage>
        <taxon>Bacteria</taxon>
        <taxon>Bacillati</taxon>
        <taxon>Bacillota</taxon>
        <taxon>Bacilli</taxon>
        <taxon>Lactobacillales</taxon>
        <taxon>Carnobacteriaceae</taxon>
        <taxon>Isobaculum</taxon>
    </lineage>
</organism>
<proteinExistence type="predicted"/>
<evidence type="ECO:0000313" key="3">
    <source>
        <dbReference type="Proteomes" id="UP000198948"/>
    </source>
</evidence>
<name>A0A1H9RKP7_9LACT</name>
<feature type="domain" description="Amidohydrolase 3" evidence="1">
    <location>
        <begin position="48"/>
        <end position="527"/>
    </location>
</feature>
<accession>A0A1H9RKP7</accession>
<dbReference type="SUPFAM" id="SSF51338">
    <property type="entry name" value="Composite domain of metallo-dependent hydrolases"/>
    <property type="match status" value="1"/>
</dbReference>
<dbReference type="Pfam" id="PF07969">
    <property type="entry name" value="Amidohydro_3"/>
    <property type="match status" value="1"/>
</dbReference>
<dbReference type="STRING" id="142588.SAMN04488559_104126"/>
<dbReference type="GO" id="GO:0016810">
    <property type="term" value="F:hydrolase activity, acting on carbon-nitrogen (but not peptide) bonds"/>
    <property type="evidence" value="ECO:0007669"/>
    <property type="project" value="InterPro"/>
</dbReference>
<dbReference type="InterPro" id="IPR032466">
    <property type="entry name" value="Metal_Hydrolase"/>
</dbReference>